<dbReference type="SUPFAM" id="SSF50729">
    <property type="entry name" value="PH domain-like"/>
    <property type="match status" value="2"/>
</dbReference>
<evidence type="ECO:0000256" key="24">
    <source>
        <dbReference type="PROSITE-ProRule" id="PRU10141"/>
    </source>
</evidence>
<dbReference type="GO" id="GO:0005525">
    <property type="term" value="F:GTP binding"/>
    <property type="evidence" value="ECO:0007669"/>
    <property type="project" value="UniProtKB-KW"/>
</dbReference>
<feature type="compositionally biased region" description="Low complexity" evidence="25">
    <location>
        <begin position="1938"/>
        <end position="1949"/>
    </location>
</feature>
<evidence type="ECO:0000256" key="5">
    <source>
        <dbReference type="ARBA" id="ARBA00012513"/>
    </source>
</evidence>
<sequence length="2456" mass="272855">MDEEAVAEAPAVMVGWLEKHSPNKALVKRWQTRHFRLTHTTLTYRKRPDTPVLGSIRLARVEAVRLDATAGTKRKQQRRVTFELVTEGRVYVLAADSESTAKQWTDAILRTRAQAPTASFSFASDAAPLAPVSCRSAHALHQPLRGLEPQPPPISTPTIASASIQPKADTQKLPDEGSPIAGELLLFASGAGGEDVLYTHHSLRDCREAKLWFTNYRLIFMTKEKNESLPLGLVMKMKTTRHDERGLPGFALTCKDFRCLSFFLVQSDHHKALVTLLKQHADVFAFKNQERFAATANAAGFYLYDVRMEFERLQIPARHWRITHLNADFRISSFPNQFVVPEAISDDEIDALWRSQQKWQRWTLALCWRHPMSEACLLRACKERRPSDEASAKGARLISFDSESRSPKLSSARGQRSMMQHVLMLHRQAGSVLVVDTSPPRKRLRTSQAKQDESVEGQIQKRAVKLMSPEAVGESLARLVRLVSSFDKHLFTAKPERAREWRRAVYSAGWLSGIGQLFAVTDSVVTRLQLGNPICLDAHCRTVEGFCALLEKEWMAFGFEWGQSRQAKYQATQQSFLFLQFIDAVWQLWVQWPSQFEFGPSLLVFLLDSLYTCRFGSFLADSHQDRTRGTSGGLGDTVSVWAYIFAHKSDFLNSAYDAKARVTKLAVHPAQVTLWTVRAEADALNLGNLSLCAVPDSVLLGLPPRGSLSLANNFLASVSTSLHHLTSVRALDLSHNLIATFAQQRDFASSSRQPAEHGGGAWPNLTELNLGYNRLWCLEQLPVTLTSLNVAHNVIERLPKHISLLTNLRVLNLSHNKFAIIQGQRAIHEGILRLPSLTNLKLAGNGLAALPADFFSSLPGLEVLDVAHNALSALPAGIASCSRLRVLTLSANVLTALPDDMADLCHLEELRARNCLAARTGEAPDKDHRLAPLVRLTQLRHLDLRNNYLLSLPAGCFAEWSCMNTLLLSHNQLASLPPDVGRMARSLEELDLTHNQLDALPTELAKLTRLRVLAVEENAIVELPAQLGSLTQLERLAVGTQSRRLRSPPGEVVALGSESIVTYLGQLLKGQEPCYRMKLMFVGHENVGKTSLLRALQRDGQPIAKSGSTAPVSTDGIDISGWTLPMGSVWSNRAAAVELSAWDFAGQEIYYATHQFFLSERSLFLVVFNALSPVHSRIEYWYCSVQLVSKFHGDHSAFARPRLQSVKTAVKGSPVLLVGTHAESEECTEEFLGRLKTELLQKFRFKYPNMAGVHFVSAVSGKNIDQLLGGIREIIAKQDFMGRPLPSSYLALEKALAMHAKSRTPPVLSWQAYSNLARLSLIYDERDLRTATAFLHNLGSLVHFDKDEKLHDVVILDPQWLMDMLSTVVSTKHNFCRNGVIAHSSLPHIWKAPTYPPELHGFLMSLLERFEVTFPVQEHVHKLGLMDEDEEGEGGSVAVADRQSSLVPALLPEERPARLTHLWPSFIRAEEHVFGRTYRFDFVPRGFMGRLIIRLLGFPLAAQVLWRHGMLARFANEQMLVELQPEANQLSLLVRTGLRGEEMSSLCWLIFAAIESLVKEWYNLEARVEVPCPHCLGRGGLNVAPYMFTFEECQTAAITPNDSFLYCRIGGLKDSEATPIRLDAAAPDLAMAHLDGHKIAFGELEKHEPAIGEGGYATVYRGTYRGEVVAIKQLKSGADDAAIDPWSTPGGGDGQADAQRRTYEEFRHEVWIMSGLAHPNLVALRGFCTEPACIVTEFVGAGTLLEFLADRAKPLDWPLRLKIAKDVAKGCAFLHSTSPPVMHRDLKSPNILVCDFGVSLSAAHHTAGRRVDCPIWLAPEVLANKIYTEKADVYSLGVILWELLTRDSFFGELAFMQQIEDKVLAGERPPIPQHCVPAYRQLIQDCWAQDPERRPPCSEVVARLAEIMRKVCPETSNYDALAKTRYHANEAKRRAAMASTAPAARSMTPNSTSPSPRTFESLRTTAQIHRRRELDASNSSSKTILTQSIRDMAMSDRCSKTDIILCMERFLQQRRHALEEEEEEIHDGDDEADEKGKRQIDVSNDEQLSKKQSEQRKWIEHYMQALQQERRKEVSGDSHEGEEWSEANLSDQTDEPNEAMQDGASTKDSKDQETDAEAEREANDGGLAGWSAGSEEAETQVQGLHGTESDYELAISSLEAASHVAVSPESARRQLLGGGAPLAARLEAHQGEVNVLCALPNGMLASGTDNASILVWDPRRPKVRPETIKTRSKSVWSLQVVMRKGVLCLASGSWDGAIHLYAIKTGKHQASFHGHKDAVFRLAVLPDGVLVSASWDSSIRLWDPDTGTCIATLADHQVIRVWAGDASRGHMRCTGRLGGHDKPVECIAVLLDGRLVSGSQDMMLRVWDVDKEVCVRVLEGHQGTVRTLQALTEGFLASGSADKSIRLWHVHSGALVHTIHDAHAKDVVCLALAATGRLTSGGWDKVIKLWNFPVRA</sequence>
<dbReference type="InterPro" id="IPR027417">
    <property type="entry name" value="P-loop_NTPase"/>
</dbReference>
<dbReference type="PROSITE" id="PS50011">
    <property type="entry name" value="PROTEIN_KINASE_DOM"/>
    <property type="match status" value="1"/>
</dbReference>
<dbReference type="Pfam" id="PF06602">
    <property type="entry name" value="Myotub-related"/>
    <property type="match status" value="2"/>
</dbReference>
<dbReference type="KEGG" id="acan:ACA1_063470"/>
<comment type="catalytic activity">
    <reaction evidence="22">
        <text>L-seryl-[protein] + ATP = O-phospho-L-seryl-[protein] + ADP + H(+)</text>
        <dbReference type="Rhea" id="RHEA:17989"/>
        <dbReference type="Rhea" id="RHEA-COMP:9863"/>
        <dbReference type="Rhea" id="RHEA-COMP:11604"/>
        <dbReference type="ChEBI" id="CHEBI:15378"/>
        <dbReference type="ChEBI" id="CHEBI:29999"/>
        <dbReference type="ChEBI" id="CHEBI:30616"/>
        <dbReference type="ChEBI" id="CHEBI:83421"/>
        <dbReference type="ChEBI" id="CHEBI:456216"/>
        <dbReference type="EC" id="2.7.11.1"/>
    </reaction>
</comment>
<evidence type="ECO:0000256" key="16">
    <source>
        <dbReference type="ARBA" id="ARBA00022840"/>
    </source>
</evidence>
<name>L8GYJ5_ACACF</name>
<dbReference type="InterPro" id="IPR032675">
    <property type="entry name" value="LRR_dom_sf"/>
</dbReference>
<evidence type="ECO:0000259" key="29">
    <source>
        <dbReference type="PROSITE" id="PS51424"/>
    </source>
</evidence>
<dbReference type="GO" id="GO:0006260">
    <property type="term" value="P:DNA replication"/>
    <property type="evidence" value="ECO:0007669"/>
    <property type="project" value="UniProtKB-KW"/>
</dbReference>
<dbReference type="SUPFAM" id="SSF52799">
    <property type="entry name" value="(Phosphotyrosine protein) phosphatases II"/>
    <property type="match status" value="1"/>
</dbReference>
<keyword evidence="13 24" id="KW-0547">Nucleotide-binding</keyword>
<dbReference type="InterPro" id="IPR000719">
    <property type="entry name" value="Prot_kinase_dom"/>
</dbReference>
<dbReference type="GO" id="GO:0004674">
    <property type="term" value="F:protein serine/threonine kinase activity"/>
    <property type="evidence" value="ECO:0007669"/>
    <property type="project" value="UniProtKB-KW"/>
</dbReference>
<dbReference type="GO" id="GO:0000776">
    <property type="term" value="C:kinetochore"/>
    <property type="evidence" value="ECO:0007669"/>
    <property type="project" value="UniProtKB-KW"/>
</dbReference>
<evidence type="ECO:0000256" key="9">
    <source>
        <dbReference type="ARBA" id="ARBA00022614"/>
    </source>
</evidence>
<organism evidence="30 31">
    <name type="scientific">Acanthamoeba castellanii (strain ATCC 30010 / Neff)</name>
    <dbReference type="NCBI Taxonomy" id="1257118"/>
    <lineage>
        <taxon>Eukaryota</taxon>
        <taxon>Amoebozoa</taxon>
        <taxon>Discosea</taxon>
        <taxon>Longamoebia</taxon>
        <taxon>Centramoebida</taxon>
        <taxon>Acanthamoebidae</taxon>
        <taxon>Acanthamoeba</taxon>
    </lineage>
</organism>
<dbReference type="PROSITE" id="PS50003">
    <property type="entry name" value="PH_DOMAIN"/>
    <property type="match status" value="1"/>
</dbReference>
<feature type="compositionally biased region" description="Acidic residues" evidence="25">
    <location>
        <begin position="2019"/>
        <end position="2033"/>
    </location>
</feature>
<dbReference type="OrthoDB" id="30737at2759"/>
<dbReference type="SUPFAM" id="SSF56112">
    <property type="entry name" value="Protein kinase-like (PK-like)"/>
    <property type="match status" value="1"/>
</dbReference>
<keyword evidence="10" id="KW-0808">Transferase</keyword>
<evidence type="ECO:0000256" key="22">
    <source>
        <dbReference type="ARBA" id="ARBA00048679"/>
    </source>
</evidence>
<feature type="repeat" description="WD" evidence="23">
    <location>
        <begin position="2420"/>
        <end position="2456"/>
    </location>
</feature>
<dbReference type="InterPro" id="IPR010569">
    <property type="entry name" value="Myotubularin-like_Pase_dom"/>
</dbReference>
<keyword evidence="14 30" id="KW-0418">Kinase</keyword>
<keyword evidence="19" id="KW-0137">Centromere</keyword>
<evidence type="ECO:0000256" key="8">
    <source>
        <dbReference type="ARBA" id="ARBA00022574"/>
    </source>
</evidence>
<keyword evidence="31" id="KW-1185">Reference proteome</keyword>
<feature type="domain" description="Myotubularin phosphatase" evidence="28">
    <location>
        <begin position="300"/>
        <end position="679"/>
    </location>
</feature>
<comment type="catalytic activity">
    <reaction evidence="21">
        <text>L-threonyl-[protein] + ATP = O-phospho-L-threonyl-[protein] + ADP + H(+)</text>
        <dbReference type="Rhea" id="RHEA:46608"/>
        <dbReference type="Rhea" id="RHEA-COMP:11060"/>
        <dbReference type="Rhea" id="RHEA-COMP:11605"/>
        <dbReference type="ChEBI" id="CHEBI:15378"/>
        <dbReference type="ChEBI" id="CHEBI:30013"/>
        <dbReference type="ChEBI" id="CHEBI:30616"/>
        <dbReference type="ChEBI" id="CHEBI:61977"/>
        <dbReference type="ChEBI" id="CHEBI:456216"/>
        <dbReference type="EC" id="2.7.11.1"/>
    </reaction>
</comment>
<dbReference type="InterPro" id="IPR020472">
    <property type="entry name" value="WD40_PAC1"/>
</dbReference>
<evidence type="ECO:0000256" key="19">
    <source>
        <dbReference type="ARBA" id="ARBA00023328"/>
    </source>
</evidence>
<feature type="domain" description="Roc" evidence="29">
    <location>
        <begin position="1070"/>
        <end position="1278"/>
    </location>
</feature>
<dbReference type="SUPFAM" id="SSF52540">
    <property type="entry name" value="P-loop containing nucleoside triphosphate hydrolases"/>
    <property type="match status" value="1"/>
</dbReference>
<dbReference type="GO" id="GO:0005524">
    <property type="term" value="F:ATP binding"/>
    <property type="evidence" value="ECO:0007669"/>
    <property type="project" value="UniProtKB-UniRule"/>
</dbReference>
<dbReference type="Pfam" id="PF08477">
    <property type="entry name" value="Roc"/>
    <property type="match status" value="1"/>
</dbReference>
<evidence type="ECO:0000256" key="17">
    <source>
        <dbReference type="ARBA" id="ARBA00022895"/>
    </source>
</evidence>
<dbReference type="InterPro" id="IPR003591">
    <property type="entry name" value="Leu-rich_rpt_typical-subtyp"/>
</dbReference>
<evidence type="ECO:0000256" key="25">
    <source>
        <dbReference type="SAM" id="MobiDB-lite"/>
    </source>
</evidence>
<dbReference type="VEuPathDB" id="AmoebaDB:ACA1_063470"/>
<dbReference type="Gene3D" id="3.30.70.1390">
    <property type="entry name" value="ROC domain from the Parkinson's disease-associated leucine-rich repeat kinase 2"/>
    <property type="match status" value="1"/>
</dbReference>
<feature type="repeat" description="WD" evidence="23">
    <location>
        <begin position="2337"/>
        <end position="2377"/>
    </location>
</feature>
<dbReference type="Gene3D" id="1.10.510.10">
    <property type="entry name" value="Transferase(Phosphotransferase) domain 1"/>
    <property type="match status" value="1"/>
</dbReference>
<dbReference type="PROSITE" id="PS51450">
    <property type="entry name" value="LRR"/>
    <property type="match status" value="3"/>
</dbReference>
<feature type="binding site" evidence="24">
    <location>
        <position position="1672"/>
    </location>
    <ligand>
        <name>ATP</name>
        <dbReference type="ChEBI" id="CHEBI:30616"/>
    </ligand>
</feature>
<dbReference type="SMART" id="SM00364">
    <property type="entry name" value="LRR_BAC"/>
    <property type="match status" value="7"/>
</dbReference>
<keyword evidence="17" id="KW-0779">Telomere</keyword>
<dbReference type="InterPro" id="IPR011993">
    <property type="entry name" value="PH-like_dom_sf"/>
</dbReference>
<dbReference type="Pfam" id="PF25497">
    <property type="entry name" value="COR-B"/>
    <property type="match status" value="1"/>
</dbReference>
<dbReference type="Pfam" id="PF00169">
    <property type="entry name" value="PH"/>
    <property type="match status" value="1"/>
</dbReference>
<evidence type="ECO:0000256" key="20">
    <source>
        <dbReference type="ARBA" id="ARBA00033046"/>
    </source>
</evidence>
<feature type="repeat" description="WD" evidence="23">
    <location>
        <begin position="2186"/>
        <end position="2217"/>
    </location>
</feature>
<feature type="repeat" description="WD" evidence="23">
    <location>
        <begin position="2272"/>
        <end position="2312"/>
    </location>
</feature>
<dbReference type="InterPro" id="IPR017441">
    <property type="entry name" value="Protein_kinase_ATP_BS"/>
</dbReference>
<dbReference type="PRINTS" id="PR00320">
    <property type="entry name" value="GPROTEINBRPT"/>
</dbReference>
<keyword evidence="9" id="KW-0433">Leucine-rich repeat</keyword>
<dbReference type="InterPro" id="IPR008271">
    <property type="entry name" value="Ser/Thr_kinase_AS"/>
</dbReference>
<dbReference type="PROSITE" id="PS50294">
    <property type="entry name" value="WD_REPEATS_REGION"/>
    <property type="match status" value="4"/>
</dbReference>
<dbReference type="RefSeq" id="XP_004339596.1">
    <property type="nucleotide sequence ID" value="XM_004339548.1"/>
</dbReference>
<dbReference type="InterPro" id="IPR036322">
    <property type="entry name" value="WD40_repeat_dom_sf"/>
</dbReference>
<dbReference type="PANTHER" id="PTHR48056:SF81">
    <property type="entry name" value="RECEPTOR PROTEIN-TYROSINE KINASE CEPR1"/>
    <property type="match status" value="1"/>
</dbReference>
<dbReference type="PROSITE" id="PS00108">
    <property type="entry name" value="PROTEIN_KINASE_ST"/>
    <property type="match status" value="1"/>
</dbReference>
<dbReference type="SMART" id="SM00220">
    <property type="entry name" value="S_TKc"/>
    <property type="match status" value="1"/>
</dbReference>
<feature type="region of interest" description="Disordered" evidence="25">
    <location>
        <begin position="2068"/>
        <end position="2144"/>
    </location>
</feature>
<evidence type="ECO:0000256" key="11">
    <source>
        <dbReference type="ARBA" id="ARBA00022705"/>
    </source>
</evidence>
<evidence type="ECO:0000256" key="7">
    <source>
        <dbReference type="ARBA" id="ARBA00022527"/>
    </source>
</evidence>
<dbReference type="InterPro" id="IPR015943">
    <property type="entry name" value="WD40/YVTN_repeat-like_dom_sf"/>
</dbReference>
<protein>
    <recommendedName>
        <fullName evidence="6">Leucine-rich repeat and WD repeat-containing protein 1</fullName>
        <ecNumber evidence="5">2.7.11.1</ecNumber>
    </recommendedName>
    <alternativeName>
        <fullName evidence="20">Origin recognition complex-associated protein</fullName>
    </alternativeName>
</protein>
<dbReference type="Gene3D" id="3.30.310.200">
    <property type="match status" value="1"/>
</dbReference>
<dbReference type="InterPro" id="IPR001611">
    <property type="entry name" value="Leu-rich_rpt"/>
</dbReference>
<dbReference type="STRING" id="1257118.L8GYJ5"/>
<dbReference type="InterPro" id="IPR029021">
    <property type="entry name" value="Prot-tyrosine_phosphatase-like"/>
</dbReference>
<dbReference type="Gene3D" id="2.130.10.10">
    <property type="entry name" value="YVTN repeat-like/Quinoprotein amine dehydrogenase"/>
    <property type="match status" value="2"/>
</dbReference>
<keyword evidence="7" id="KW-0723">Serine/threonine-protein kinase</keyword>
<evidence type="ECO:0000313" key="30">
    <source>
        <dbReference type="EMBL" id="ELR17583.1"/>
    </source>
</evidence>
<dbReference type="CDD" id="cd00200">
    <property type="entry name" value="WD40"/>
    <property type="match status" value="1"/>
</dbReference>
<feature type="repeat" description="WD" evidence="23">
    <location>
        <begin position="2378"/>
        <end position="2418"/>
    </location>
</feature>
<dbReference type="PROSITE" id="PS00678">
    <property type="entry name" value="WD_REPEATS_1"/>
    <property type="match status" value="2"/>
</dbReference>
<evidence type="ECO:0000256" key="12">
    <source>
        <dbReference type="ARBA" id="ARBA00022737"/>
    </source>
</evidence>
<dbReference type="SUPFAM" id="SSF52058">
    <property type="entry name" value="L domain-like"/>
    <property type="match status" value="2"/>
</dbReference>
<evidence type="ECO:0000256" key="21">
    <source>
        <dbReference type="ARBA" id="ARBA00047899"/>
    </source>
</evidence>
<accession>L8GYJ5</accession>
<dbReference type="InterPro" id="IPR001849">
    <property type="entry name" value="PH_domain"/>
</dbReference>
<feature type="region of interest" description="Disordered" evidence="25">
    <location>
        <begin position="1938"/>
        <end position="1959"/>
    </location>
</feature>
<keyword evidence="18" id="KW-0342">GTP-binding</keyword>
<dbReference type="PROSITE" id="PS50082">
    <property type="entry name" value="WD_REPEATS_2"/>
    <property type="match status" value="5"/>
</dbReference>
<dbReference type="Gene3D" id="2.30.29.30">
    <property type="entry name" value="Pleckstrin-homology domain (PH domain)/Phosphotyrosine-binding domain (PTB)"/>
    <property type="match status" value="2"/>
</dbReference>
<dbReference type="InterPro" id="IPR032171">
    <property type="entry name" value="COR-A"/>
</dbReference>
<dbReference type="GO" id="GO:0005829">
    <property type="term" value="C:cytosol"/>
    <property type="evidence" value="ECO:0007669"/>
    <property type="project" value="UniProtKB-ARBA"/>
</dbReference>
<dbReference type="InterPro" id="IPR050647">
    <property type="entry name" value="Plant_LRR-RLKs"/>
</dbReference>
<feature type="compositionally biased region" description="Basic and acidic residues" evidence="25">
    <location>
        <begin position="2068"/>
        <end position="2082"/>
    </location>
</feature>
<keyword evidence="11" id="KW-0235">DNA replication</keyword>
<evidence type="ECO:0000256" key="13">
    <source>
        <dbReference type="ARBA" id="ARBA00022741"/>
    </source>
</evidence>
<feature type="compositionally biased region" description="Basic and acidic residues" evidence="25">
    <location>
        <begin position="2105"/>
        <end position="2123"/>
    </location>
</feature>
<dbReference type="InterPro" id="IPR057263">
    <property type="entry name" value="COR-B"/>
</dbReference>
<comment type="similarity">
    <text evidence="4">Belongs to the protein kinase superfamily. TKL Ser/Thr protein kinase family. ROCO subfamily.</text>
</comment>
<feature type="domain" description="PH" evidence="26">
    <location>
        <begin position="10"/>
        <end position="113"/>
    </location>
</feature>
<dbReference type="SMART" id="SM00369">
    <property type="entry name" value="LRR_TYP"/>
    <property type="match status" value="10"/>
</dbReference>
<dbReference type="InterPro" id="IPR001245">
    <property type="entry name" value="Ser-Thr/Tyr_kinase_cat_dom"/>
</dbReference>
<dbReference type="Pfam" id="PF13855">
    <property type="entry name" value="LRR_8"/>
    <property type="match status" value="2"/>
</dbReference>
<keyword evidence="8 23" id="KW-0853">WD repeat</keyword>
<feature type="region of interest" description="Disordered" evidence="25">
    <location>
        <begin position="2018"/>
        <end position="2055"/>
    </location>
</feature>
<dbReference type="Pfam" id="PF07714">
    <property type="entry name" value="PK_Tyr_Ser-Thr"/>
    <property type="match status" value="1"/>
</dbReference>
<dbReference type="GO" id="GO:0000781">
    <property type="term" value="C:chromosome, telomeric region"/>
    <property type="evidence" value="ECO:0007669"/>
    <property type="project" value="UniProtKB-SubCell"/>
</dbReference>
<dbReference type="SMART" id="SM00233">
    <property type="entry name" value="PH"/>
    <property type="match status" value="1"/>
</dbReference>
<evidence type="ECO:0000256" key="23">
    <source>
        <dbReference type="PROSITE-ProRule" id="PRU00221"/>
    </source>
</evidence>
<dbReference type="Gene3D" id="3.30.200.20">
    <property type="entry name" value="Phosphorylase Kinase, domain 1"/>
    <property type="match status" value="1"/>
</dbReference>
<evidence type="ECO:0000259" key="27">
    <source>
        <dbReference type="PROSITE" id="PS50011"/>
    </source>
</evidence>
<dbReference type="Gene3D" id="1.10.10.10">
    <property type="entry name" value="Winged helix-like DNA-binding domain superfamily/Winged helix DNA-binding domain"/>
    <property type="match status" value="1"/>
</dbReference>
<dbReference type="Gene3D" id="3.40.50.300">
    <property type="entry name" value="P-loop containing nucleotide triphosphate hydrolases"/>
    <property type="match status" value="1"/>
</dbReference>
<dbReference type="Pfam" id="PF16095">
    <property type="entry name" value="COR-A"/>
    <property type="match status" value="1"/>
</dbReference>
<dbReference type="PROSITE" id="PS00107">
    <property type="entry name" value="PROTEIN_KINASE_ATP"/>
    <property type="match status" value="1"/>
</dbReference>
<dbReference type="PRINTS" id="PR00449">
    <property type="entry name" value="RASTRNSFRMNG"/>
</dbReference>
<evidence type="ECO:0000256" key="6">
    <source>
        <dbReference type="ARBA" id="ARBA00015536"/>
    </source>
</evidence>
<dbReference type="EMBL" id="KB007974">
    <property type="protein sequence ID" value="ELR17583.1"/>
    <property type="molecule type" value="Genomic_DNA"/>
</dbReference>
<dbReference type="InterPro" id="IPR011009">
    <property type="entry name" value="Kinase-like_dom_sf"/>
</dbReference>
<dbReference type="InterPro" id="IPR019775">
    <property type="entry name" value="WD40_repeat_CS"/>
</dbReference>
<evidence type="ECO:0000256" key="10">
    <source>
        <dbReference type="ARBA" id="ARBA00022679"/>
    </source>
</evidence>
<dbReference type="Gene3D" id="3.80.10.10">
    <property type="entry name" value="Ribonuclease Inhibitor"/>
    <property type="match status" value="2"/>
</dbReference>
<keyword evidence="16 24" id="KW-0067">ATP-binding</keyword>
<dbReference type="PANTHER" id="PTHR48056">
    <property type="entry name" value="LRR RECEPTOR-LIKE SERINE/THREONINE-PROTEIN KINASE-RELATED"/>
    <property type="match status" value="1"/>
</dbReference>
<dbReference type="SUPFAM" id="SSF50978">
    <property type="entry name" value="WD40 repeat-like"/>
    <property type="match status" value="1"/>
</dbReference>
<evidence type="ECO:0000256" key="18">
    <source>
        <dbReference type="ARBA" id="ARBA00023134"/>
    </source>
</evidence>
<comment type="subcellular location">
    <subcellularLocation>
        <location evidence="2">Chromosome</location>
        <location evidence="2">Centromere</location>
        <location evidence="2">Kinetochore</location>
    </subcellularLocation>
    <subcellularLocation>
        <location evidence="1">Chromosome</location>
        <location evidence="1">Telomere</location>
    </subcellularLocation>
</comment>
<reference evidence="30 31" key="1">
    <citation type="journal article" date="2013" name="Genome Biol.">
        <title>Genome of Acanthamoeba castellanii highlights extensive lateral gene transfer and early evolution of tyrosine kinase signaling.</title>
        <authorList>
            <person name="Clarke M."/>
            <person name="Lohan A.J."/>
            <person name="Liu B."/>
            <person name="Lagkouvardos I."/>
            <person name="Roy S."/>
            <person name="Zafar N."/>
            <person name="Bertelli C."/>
            <person name="Schilde C."/>
            <person name="Kianianmomeni A."/>
            <person name="Burglin T.R."/>
            <person name="Frech C."/>
            <person name="Turcotte B."/>
            <person name="Kopec K.O."/>
            <person name="Synnott J.M."/>
            <person name="Choo C."/>
            <person name="Paponov I."/>
            <person name="Finkler A."/>
            <person name="Soon Heng Tan C."/>
            <person name="Hutchins A.P."/>
            <person name="Weinmeier T."/>
            <person name="Rattei T."/>
            <person name="Chu J.S."/>
            <person name="Gimenez G."/>
            <person name="Irimia M."/>
            <person name="Rigden D.J."/>
            <person name="Fitzpatrick D.A."/>
            <person name="Lorenzo-Morales J."/>
            <person name="Bateman A."/>
            <person name="Chiu C.H."/>
            <person name="Tang P."/>
            <person name="Hegemann P."/>
            <person name="Fromm H."/>
            <person name="Raoult D."/>
            <person name="Greub G."/>
            <person name="Miranda-Saavedra D."/>
            <person name="Chen N."/>
            <person name="Nash P."/>
            <person name="Ginger M.L."/>
            <person name="Horn M."/>
            <person name="Schaap P."/>
            <person name="Caler L."/>
            <person name="Loftus B."/>
        </authorList>
    </citation>
    <scope>NUCLEOTIDE SEQUENCE [LARGE SCALE GENOMIC DNA]</scope>
    <source>
        <strain evidence="30 31">Neff</strain>
    </source>
</reference>
<dbReference type="SMART" id="SM00320">
    <property type="entry name" value="WD40"/>
    <property type="match status" value="6"/>
</dbReference>
<dbReference type="CDD" id="cd13999">
    <property type="entry name" value="STKc_MAP3K-like"/>
    <property type="match status" value="1"/>
</dbReference>
<dbReference type="InterPro" id="IPR036388">
    <property type="entry name" value="WH-like_DNA-bd_sf"/>
</dbReference>
<feature type="compositionally biased region" description="Polar residues" evidence="25">
    <location>
        <begin position="1950"/>
        <end position="1959"/>
    </location>
</feature>
<evidence type="ECO:0000313" key="31">
    <source>
        <dbReference type="Proteomes" id="UP000011083"/>
    </source>
</evidence>
<evidence type="ECO:0000256" key="2">
    <source>
        <dbReference type="ARBA" id="ARBA00004629"/>
    </source>
</evidence>
<dbReference type="Proteomes" id="UP000011083">
    <property type="component" value="Unassembled WGS sequence"/>
</dbReference>
<evidence type="ECO:0000259" key="26">
    <source>
        <dbReference type="PROSITE" id="PS50003"/>
    </source>
</evidence>
<dbReference type="GeneID" id="14918294"/>
<dbReference type="InterPro" id="IPR020859">
    <property type="entry name" value="ROC"/>
</dbReference>
<evidence type="ECO:0000256" key="14">
    <source>
        <dbReference type="ARBA" id="ARBA00022777"/>
    </source>
</evidence>
<dbReference type="PROSITE" id="PS51339">
    <property type="entry name" value="PPASE_MYOTUBULARIN"/>
    <property type="match status" value="1"/>
</dbReference>
<keyword evidence="12" id="KW-0677">Repeat</keyword>
<evidence type="ECO:0000256" key="4">
    <source>
        <dbReference type="ARBA" id="ARBA00008171"/>
    </source>
</evidence>
<comment type="similarity">
    <text evidence="3">Belongs to the LRWD1 family.</text>
</comment>
<dbReference type="EC" id="2.7.11.1" evidence="5"/>
<dbReference type="PROSITE" id="PS51424">
    <property type="entry name" value="ROC"/>
    <property type="match status" value="1"/>
</dbReference>
<evidence type="ECO:0000256" key="1">
    <source>
        <dbReference type="ARBA" id="ARBA00004574"/>
    </source>
</evidence>
<gene>
    <name evidence="30" type="ORF">ACA1_063470</name>
</gene>
<feature type="domain" description="Protein kinase" evidence="27">
    <location>
        <begin position="1645"/>
        <end position="1908"/>
    </location>
</feature>
<keyword evidence="17" id="KW-0158">Chromosome</keyword>
<evidence type="ECO:0000256" key="15">
    <source>
        <dbReference type="ARBA" id="ARBA00022838"/>
    </source>
</evidence>
<evidence type="ECO:0000259" key="28">
    <source>
        <dbReference type="PROSITE" id="PS51339"/>
    </source>
</evidence>
<evidence type="ECO:0000256" key="3">
    <source>
        <dbReference type="ARBA" id="ARBA00007545"/>
    </source>
</evidence>
<dbReference type="Pfam" id="PF00400">
    <property type="entry name" value="WD40"/>
    <property type="match status" value="5"/>
</dbReference>
<dbReference type="InterPro" id="IPR001680">
    <property type="entry name" value="WD40_rpt"/>
</dbReference>
<proteinExistence type="inferred from homology"/>
<keyword evidence="15" id="KW-0995">Kinetochore</keyword>